<keyword evidence="1" id="KW-0472">Membrane</keyword>
<feature type="transmembrane region" description="Helical" evidence="1">
    <location>
        <begin position="137"/>
        <end position="157"/>
    </location>
</feature>
<keyword evidence="3" id="KW-1185">Reference proteome</keyword>
<dbReference type="RefSeq" id="WP_054533249.1">
    <property type="nucleotide sequence ID" value="NZ_LGKP01000008.1"/>
</dbReference>
<name>A0A0P6Y0W1_9CHLR</name>
<comment type="caution">
    <text evidence="2">The sequence shown here is derived from an EMBL/GenBank/DDBJ whole genome shotgun (WGS) entry which is preliminary data.</text>
</comment>
<dbReference type="STRING" id="70996.SE18_04645"/>
<accession>A0A0P6Y0W1</accession>
<evidence type="ECO:0000313" key="3">
    <source>
        <dbReference type="Proteomes" id="UP000050277"/>
    </source>
</evidence>
<sequence length="162" mass="17673">MRRLLIFVCLVGLQFGLISISKAGGWATTPISNLPDTIVAGQIFQLKFSVLQHGTKPTNGLPANPIRPELTLRHVASQQVKTFYAQQVGDVGHFQSSLQLPIAGEWEISILPLPFGNSEGEVYRITVQEAPPATDNWWYMGLAAGGLALAVGMGWLIKRISY</sequence>
<evidence type="ECO:0000256" key="1">
    <source>
        <dbReference type="SAM" id="Phobius"/>
    </source>
</evidence>
<gene>
    <name evidence="2" type="ORF">SE18_04645</name>
</gene>
<dbReference type="OrthoDB" id="3543083at2"/>
<reference evidence="2 3" key="1">
    <citation type="submission" date="2015-07" db="EMBL/GenBank/DDBJ databases">
        <title>Whole genome sequence of Herpetosiphon geysericola DSM 7119.</title>
        <authorList>
            <person name="Hemp J."/>
            <person name="Ward L.M."/>
            <person name="Pace L.A."/>
            <person name="Fischer W.W."/>
        </authorList>
    </citation>
    <scope>NUCLEOTIDE SEQUENCE [LARGE SCALE GENOMIC DNA]</scope>
    <source>
        <strain evidence="2 3">DSM 7119</strain>
    </source>
</reference>
<keyword evidence="1" id="KW-1133">Transmembrane helix</keyword>
<dbReference type="EMBL" id="LGKP01000008">
    <property type="protein sequence ID" value="KPL91044.1"/>
    <property type="molecule type" value="Genomic_DNA"/>
</dbReference>
<dbReference type="AlphaFoldDB" id="A0A0P6Y0W1"/>
<evidence type="ECO:0008006" key="4">
    <source>
        <dbReference type="Google" id="ProtNLM"/>
    </source>
</evidence>
<keyword evidence="1" id="KW-0812">Transmembrane</keyword>
<proteinExistence type="predicted"/>
<evidence type="ECO:0000313" key="2">
    <source>
        <dbReference type="EMBL" id="KPL91044.1"/>
    </source>
</evidence>
<dbReference type="Proteomes" id="UP000050277">
    <property type="component" value="Unassembled WGS sequence"/>
</dbReference>
<protein>
    <recommendedName>
        <fullName evidence="4">YtkA-like domain-containing protein</fullName>
    </recommendedName>
</protein>
<organism evidence="2 3">
    <name type="scientific">Herpetosiphon geysericola</name>
    <dbReference type="NCBI Taxonomy" id="70996"/>
    <lineage>
        <taxon>Bacteria</taxon>
        <taxon>Bacillati</taxon>
        <taxon>Chloroflexota</taxon>
        <taxon>Chloroflexia</taxon>
        <taxon>Herpetosiphonales</taxon>
        <taxon>Herpetosiphonaceae</taxon>
        <taxon>Herpetosiphon</taxon>
    </lineage>
</organism>